<dbReference type="SUPFAM" id="SSF53098">
    <property type="entry name" value="Ribonuclease H-like"/>
    <property type="match status" value="1"/>
</dbReference>
<proteinExistence type="predicted"/>
<sequence>MVLALKGRFYITKVEGKVAKFVRQCLLCKYVTGSRLIPRPYGPLLTPTERNEVVHWDFLSLGEGYGDSAYLLVVKDGLSHFRELFPCATPTAYVAAEALLMWAPVSSRSVYWSPASSALDVVVAPASETTGERIIKIGDLGDQLENLRASLRQMHREETDAKERKRLQDMMTQKGTPVNFDVGDFVLWSRIDQRLPNNKLLGQWVGPFKVIEALPHSFKIEHLVTGRIY</sequence>
<feature type="coiled-coil region" evidence="1">
    <location>
        <begin position="137"/>
        <end position="164"/>
    </location>
</feature>
<dbReference type="EMBL" id="QXFV01000844">
    <property type="protein sequence ID" value="KAE9023988.1"/>
    <property type="molecule type" value="Genomic_DNA"/>
</dbReference>
<evidence type="ECO:0008006" key="4">
    <source>
        <dbReference type="Google" id="ProtNLM"/>
    </source>
</evidence>
<gene>
    <name evidence="2" type="ORF">PR001_g12781</name>
</gene>
<organism evidence="2 3">
    <name type="scientific">Phytophthora rubi</name>
    <dbReference type="NCBI Taxonomy" id="129364"/>
    <lineage>
        <taxon>Eukaryota</taxon>
        <taxon>Sar</taxon>
        <taxon>Stramenopiles</taxon>
        <taxon>Oomycota</taxon>
        <taxon>Peronosporomycetes</taxon>
        <taxon>Peronosporales</taxon>
        <taxon>Peronosporaceae</taxon>
        <taxon>Phytophthora</taxon>
    </lineage>
</organism>
<accession>A0A6A3M0S1</accession>
<name>A0A6A3M0S1_9STRA</name>
<reference evidence="2 3" key="1">
    <citation type="submission" date="2018-09" db="EMBL/GenBank/DDBJ databases">
        <title>Genomic investigation of the strawberry pathogen Phytophthora fragariae indicates pathogenicity is determined by transcriptional variation in three key races.</title>
        <authorList>
            <person name="Adams T.M."/>
            <person name="Armitage A.D."/>
            <person name="Sobczyk M.K."/>
            <person name="Bates H.J."/>
            <person name="Dunwell J.M."/>
            <person name="Nellist C.F."/>
            <person name="Harrison R.J."/>
        </authorList>
    </citation>
    <scope>NUCLEOTIDE SEQUENCE [LARGE SCALE GENOMIC DNA]</scope>
    <source>
        <strain evidence="2 3">SCRP249</strain>
    </source>
</reference>
<evidence type="ECO:0000313" key="3">
    <source>
        <dbReference type="Proteomes" id="UP000429607"/>
    </source>
</evidence>
<keyword evidence="1" id="KW-0175">Coiled coil</keyword>
<dbReference type="AlphaFoldDB" id="A0A6A3M0S1"/>
<comment type="caution">
    <text evidence="2">The sequence shown here is derived from an EMBL/GenBank/DDBJ whole genome shotgun (WGS) entry which is preliminary data.</text>
</comment>
<evidence type="ECO:0000313" key="2">
    <source>
        <dbReference type="EMBL" id="KAE9023988.1"/>
    </source>
</evidence>
<dbReference type="InterPro" id="IPR012337">
    <property type="entry name" value="RNaseH-like_sf"/>
</dbReference>
<dbReference type="Proteomes" id="UP000429607">
    <property type="component" value="Unassembled WGS sequence"/>
</dbReference>
<evidence type="ECO:0000256" key="1">
    <source>
        <dbReference type="SAM" id="Coils"/>
    </source>
</evidence>
<protein>
    <recommendedName>
        <fullName evidence="4">Integrase zinc-binding domain-containing protein</fullName>
    </recommendedName>
</protein>